<gene>
    <name evidence="1" type="ORF">T10_8421</name>
</gene>
<proteinExistence type="predicted"/>
<name>A0A0V1N3X3_9BILA</name>
<keyword evidence="2" id="KW-1185">Reference proteome</keyword>
<protein>
    <submittedName>
        <fullName evidence="1">Uncharacterized protein</fullName>
    </submittedName>
</protein>
<sequence length="65" mass="7660">MFPYLEDYLNKQITSLTRNQSGVKIPNSKRPRIKVLKRKLKIMNGNMQVSLKDLTMLFTYADRVN</sequence>
<dbReference type="AlphaFoldDB" id="A0A0V1N3X3"/>
<organism evidence="1 2">
    <name type="scientific">Trichinella papuae</name>
    <dbReference type="NCBI Taxonomy" id="268474"/>
    <lineage>
        <taxon>Eukaryota</taxon>
        <taxon>Metazoa</taxon>
        <taxon>Ecdysozoa</taxon>
        <taxon>Nematoda</taxon>
        <taxon>Enoplea</taxon>
        <taxon>Dorylaimia</taxon>
        <taxon>Trichinellida</taxon>
        <taxon>Trichinellidae</taxon>
        <taxon>Trichinella</taxon>
    </lineage>
</organism>
<dbReference type="Proteomes" id="UP000054843">
    <property type="component" value="Unassembled WGS sequence"/>
</dbReference>
<comment type="caution">
    <text evidence="1">The sequence shown here is derived from an EMBL/GenBank/DDBJ whole genome shotgun (WGS) entry which is preliminary data.</text>
</comment>
<reference evidence="1 2" key="1">
    <citation type="submission" date="2015-01" db="EMBL/GenBank/DDBJ databases">
        <title>Evolution of Trichinella species and genotypes.</title>
        <authorList>
            <person name="Korhonen P.K."/>
            <person name="Edoardo P."/>
            <person name="Giuseppe L.R."/>
            <person name="Gasser R.B."/>
        </authorList>
    </citation>
    <scope>NUCLEOTIDE SEQUENCE [LARGE SCALE GENOMIC DNA]</scope>
    <source>
        <strain evidence="1">ISS1980</strain>
    </source>
</reference>
<accession>A0A0V1N3X3</accession>
<dbReference type="EMBL" id="JYDO01000011">
    <property type="protein sequence ID" value="KRZ78697.1"/>
    <property type="molecule type" value="Genomic_DNA"/>
</dbReference>
<evidence type="ECO:0000313" key="1">
    <source>
        <dbReference type="EMBL" id="KRZ78697.1"/>
    </source>
</evidence>
<evidence type="ECO:0000313" key="2">
    <source>
        <dbReference type="Proteomes" id="UP000054843"/>
    </source>
</evidence>